<evidence type="ECO:0000313" key="1">
    <source>
        <dbReference type="EMBL" id="GIF06254.1"/>
    </source>
</evidence>
<dbReference type="Proteomes" id="UP000629619">
    <property type="component" value="Unassembled WGS sequence"/>
</dbReference>
<dbReference type="EMBL" id="BOMW01000034">
    <property type="protein sequence ID" value="GIF06254.1"/>
    <property type="molecule type" value="Genomic_DNA"/>
</dbReference>
<proteinExistence type="predicted"/>
<name>A0A919N8K2_9ACTN</name>
<dbReference type="RefSeq" id="WP_203681391.1">
    <property type="nucleotide sequence ID" value="NZ_BOMW01000034.1"/>
</dbReference>
<organism evidence="1 2">
    <name type="scientific">Actinoplanes siamensis</name>
    <dbReference type="NCBI Taxonomy" id="1223317"/>
    <lineage>
        <taxon>Bacteria</taxon>
        <taxon>Bacillati</taxon>
        <taxon>Actinomycetota</taxon>
        <taxon>Actinomycetes</taxon>
        <taxon>Micromonosporales</taxon>
        <taxon>Micromonosporaceae</taxon>
        <taxon>Actinoplanes</taxon>
    </lineage>
</organism>
<reference evidence="1" key="1">
    <citation type="submission" date="2021-01" db="EMBL/GenBank/DDBJ databases">
        <title>Whole genome shotgun sequence of Actinoplanes siamensis NBRC 109076.</title>
        <authorList>
            <person name="Komaki H."/>
            <person name="Tamura T."/>
        </authorList>
    </citation>
    <scope>NUCLEOTIDE SEQUENCE</scope>
    <source>
        <strain evidence="1">NBRC 109076</strain>
    </source>
</reference>
<evidence type="ECO:0000313" key="2">
    <source>
        <dbReference type="Proteomes" id="UP000629619"/>
    </source>
</evidence>
<accession>A0A919N8K2</accession>
<dbReference type="AlphaFoldDB" id="A0A919N8K2"/>
<protein>
    <submittedName>
        <fullName evidence="1">Uncharacterized protein</fullName>
    </submittedName>
</protein>
<gene>
    <name evidence="1" type="ORF">Asi03nite_37920</name>
</gene>
<keyword evidence="2" id="KW-1185">Reference proteome</keyword>
<sequence>MQYKEVIESGLADARGRQVPPTIDAYEKLPNATEVKVALVARHNMRMMTLPQLNSNGFVVLRAAIGPAASLRLAIRRLGGSRDRMPADMGATWAEHLAWGIDSVMATARLAYAGQLVGAAMLIRQQIERWTENLAFNSGKHQKAGEDRAQFIARVWSIAPARAWRMPSKTSSGTYPDFISTRSPARLFSDLSEFLHGRLYPQALAWDARQLLAPEGFTHAEVSGAYRLIAEACALVITWLRVCVASHAHESGKLRIERSIDLLPHGIPAGQNPPPRYSIYPLVPHTGLRPEVLRNLATAQHIVDAILGGERPAGRLYNDGELLDICFIETRARAAFGAVEALKREKVRWGKLNLDYLLHRENHYIISSEMASIASQWESGEISTSLALAASALRSAYWLWLEDDDRAMSMLRIVLEQTARVRTWRMKPEKARYLEESASTMPRDWLEEAGLRRLSALNRALGELAHFRAGGKWFGARELLAELQLPDKRIEDYLHTGRGNALNWMALLLAKEAVAVVGHRSTSLAVLMGTIVSWFDFDKPGREREYQRFLYFAWTLRKAKIERADLIGPAEDRANLRKLFGDPERAHVPQLFIGEH</sequence>
<comment type="caution">
    <text evidence="1">The sequence shown here is derived from an EMBL/GenBank/DDBJ whole genome shotgun (WGS) entry which is preliminary data.</text>
</comment>